<dbReference type="eggNOG" id="COG0228">
    <property type="taxonomic scope" value="Bacteria"/>
</dbReference>
<dbReference type="InterPro" id="IPR000307">
    <property type="entry name" value="Ribosomal_bS16"/>
</dbReference>
<comment type="similarity">
    <text evidence="3">Belongs to the bacterial ribosomal protein bS16 family.</text>
</comment>
<protein>
    <recommendedName>
        <fullName evidence="3">Small ribosomal subunit protein bS16</fullName>
    </recommendedName>
</protein>
<evidence type="ECO:0000256" key="1">
    <source>
        <dbReference type="ARBA" id="ARBA00022980"/>
    </source>
</evidence>
<accession>F4GJ98</accession>
<organism evidence="4 5">
    <name type="scientific">Parasphaerochaeta coccoides (strain ATCC BAA-1237 / DSM 17374 / SPN1)</name>
    <name type="common">Sphaerochaeta coccoides</name>
    <dbReference type="NCBI Taxonomy" id="760011"/>
    <lineage>
        <taxon>Bacteria</taxon>
        <taxon>Pseudomonadati</taxon>
        <taxon>Spirochaetota</taxon>
        <taxon>Spirochaetia</taxon>
        <taxon>Spirochaetales</taxon>
        <taxon>Sphaerochaetaceae</taxon>
        <taxon>Parasphaerochaeta</taxon>
    </lineage>
</organism>
<sequence>MSTSMRLKRFGSKKRPYYRIVVMDSRQAPSSKTIDEVGQYHPVENKEKQVIVDAAKVKSWLAKGVQPSATVKQLLNKQGITIDRTVQE</sequence>
<gene>
    <name evidence="3" type="primary">rpsP</name>
    <name evidence="4" type="ordered locus">Spico_0510</name>
</gene>
<evidence type="ECO:0000313" key="5">
    <source>
        <dbReference type="Proteomes" id="UP000007939"/>
    </source>
</evidence>
<keyword evidence="5" id="KW-1185">Reference proteome</keyword>
<dbReference type="AlphaFoldDB" id="F4GJ98"/>
<dbReference type="Gene3D" id="3.30.1320.10">
    <property type="match status" value="1"/>
</dbReference>
<dbReference type="PANTHER" id="PTHR12919">
    <property type="entry name" value="30S RIBOSOMAL PROTEIN S16"/>
    <property type="match status" value="1"/>
</dbReference>
<proteinExistence type="inferred from homology"/>
<dbReference type="STRING" id="760011.Spico_0510"/>
<evidence type="ECO:0000313" key="4">
    <source>
        <dbReference type="EMBL" id="AEC01738.1"/>
    </source>
</evidence>
<dbReference type="Pfam" id="PF00886">
    <property type="entry name" value="Ribosomal_S16"/>
    <property type="match status" value="1"/>
</dbReference>
<dbReference type="InterPro" id="IPR023803">
    <property type="entry name" value="Ribosomal_bS16_dom_sf"/>
</dbReference>
<reference evidence="5" key="1">
    <citation type="submission" date="2011-04" db="EMBL/GenBank/DDBJ databases">
        <title>The complete genome of Spirochaeta coccoides DSM 17374.</title>
        <authorList>
            <person name="Lucas S."/>
            <person name="Copeland A."/>
            <person name="Lapidus A."/>
            <person name="Bruce D."/>
            <person name="Goodwin L."/>
            <person name="Pitluck S."/>
            <person name="Peters L."/>
            <person name="Kyrpides N."/>
            <person name="Mavromatis K."/>
            <person name="Pagani I."/>
            <person name="Ivanova N."/>
            <person name="Ovchinnikova G."/>
            <person name="Lu M."/>
            <person name="Detter J.C."/>
            <person name="Tapia R."/>
            <person name="Han C."/>
            <person name="Land M."/>
            <person name="Hauser L."/>
            <person name="Markowitz V."/>
            <person name="Cheng J.-F."/>
            <person name="Hugenholtz P."/>
            <person name="Woyke T."/>
            <person name="Wu D."/>
            <person name="Spring S."/>
            <person name="Schroeder M."/>
            <person name="Brambilla E."/>
            <person name="Klenk H.-P."/>
            <person name="Eisen J.A."/>
        </authorList>
    </citation>
    <scope>NUCLEOTIDE SEQUENCE [LARGE SCALE GENOMIC DNA]</scope>
    <source>
        <strain evidence="5">ATCC BAA-1237 / DSM 17374 / SPN1</strain>
    </source>
</reference>
<dbReference type="GO" id="GO:0006412">
    <property type="term" value="P:translation"/>
    <property type="evidence" value="ECO:0007669"/>
    <property type="project" value="UniProtKB-UniRule"/>
</dbReference>
<dbReference type="GO" id="GO:0003735">
    <property type="term" value="F:structural constituent of ribosome"/>
    <property type="evidence" value="ECO:0007669"/>
    <property type="project" value="InterPro"/>
</dbReference>
<dbReference type="HAMAP" id="MF_00385">
    <property type="entry name" value="Ribosomal_bS16"/>
    <property type="match status" value="1"/>
</dbReference>
<reference evidence="4 5" key="2">
    <citation type="journal article" date="2012" name="Stand. Genomic Sci.">
        <title>Complete genome sequence of the termite hindgut bacterium Spirochaeta coccoides type strain (SPN1(T)), reclassification in the genus Sphaerochaeta as Sphaerochaeta coccoides comb. nov. and emendations of the family Spirochaetaceae and the genus Sphaerochaeta.</title>
        <authorList>
            <person name="Abt B."/>
            <person name="Han C."/>
            <person name="Scheuner C."/>
            <person name="Lu M."/>
            <person name="Lapidus A."/>
            <person name="Nolan M."/>
            <person name="Lucas S."/>
            <person name="Hammon N."/>
            <person name="Deshpande S."/>
            <person name="Cheng J.F."/>
            <person name="Tapia R."/>
            <person name="Goodwin L.A."/>
            <person name="Pitluck S."/>
            <person name="Liolios K."/>
            <person name="Pagani I."/>
            <person name="Ivanova N."/>
            <person name="Mavromatis K."/>
            <person name="Mikhailova N."/>
            <person name="Huntemann M."/>
            <person name="Pati A."/>
            <person name="Chen A."/>
            <person name="Palaniappan K."/>
            <person name="Land M."/>
            <person name="Hauser L."/>
            <person name="Brambilla E.M."/>
            <person name="Rohde M."/>
            <person name="Spring S."/>
            <person name="Gronow S."/>
            <person name="Goker M."/>
            <person name="Woyke T."/>
            <person name="Bristow J."/>
            <person name="Eisen J.A."/>
            <person name="Markowitz V."/>
            <person name="Hugenholtz P."/>
            <person name="Kyrpides N.C."/>
            <person name="Klenk H.P."/>
            <person name="Detter J.C."/>
        </authorList>
    </citation>
    <scope>NUCLEOTIDE SEQUENCE [LARGE SCALE GENOMIC DNA]</scope>
    <source>
        <strain evidence="5">ATCC BAA-1237 / DSM 17374 / SPN1</strain>
    </source>
</reference>
<dbReference type="OrthoDB" id="9807878at2"/>
<dbReference type="GO" id="GO:0005737">
    <property type="term" value="C:cytoplasm"/>
    <property type="evidence" value="ECO:0007669"/>
    <property type="project" value="UniProtKB-ARBA"/>
</dbReference>
<evidence type="ECO:0000256" key="3">
    <source>
        <dbReference type="HAMAP-Rule" id="MF_00385"/>
    </source>
</evidence>
<dbReference type="KEGG" id="scc:Spico_0510"/>
<dbReference type="SUPFAM" id="SSF54565">
    <property type="entry name" value="Ribosomal protein S16"/>
    <property type="match status" value="1"/>
</dbReference>
<evidence type="ECO:0000256" key="2">
    <source>
        <dbReference type="ARBA" id="ARBA00023274"/>
    </source>
</evidence>
<name>F4GJ98_PARC1</name>
<dbReference type="EMBL" id="CP002659">
    <property type="protein sequence ID" value="AEC01738.1"/>
    <property type="molecule type" value="Genomic_DNA"/>
</dbReference>
<keyword evidence="1 3" id="KW-0689">Ribosomal protein</keyword>
<dbReference type="Proteomes" id="UP000007939">
    <property type="component" value="Chromosome"/>
</dbReference>
<dbReference type="PANTHER" id="PTHR12919:SF20">
    <property type="entry name" value="SMALL RIBOSOMAL SUBUNIT PROTEIN BS16M"/>
    <property type="match status" value="1"/>
</dbReference>
<dbReference type="NCBIfam" id="TIGR00002">
    <property type="entry name" value="S16"/>
    <property type="match status" value="1"/>
</dbReference>
<dbReference type="GO" id="GO:0015935">
    <property type="term" value="C:small ribosomal subunit"/>
    <property type="evidence" value="ECO:0007669"/>
    <property type="project" value="TreeGrafter"/>
</dbReference>
<keyword evidence="2 3" id="KW-0687">Ribonucleoprotein</keyword>
<dbReference type="HOGENOM" id="CLU_100590_5_0_12"/>